<dbReference type="EMBL" id="CP017758">
    <property type="protein sequence ID" value="AQV96571.1"/>
    <property type="molecule type" value="Genomic_DNA"/>
</dbReference>
<name>A0A1U9UWG5_CUPNE</name>
<dbReference type="KEGG" id="cuh:BJN34_22145"/>
<dbReference type="AlphaFoldDB" id="A0A1U9UWG5"/>
<feature type="region of interest" description="Disordered" evidence="1">
    <location>
        <begin position="160"/>
        <end position="189"/>
    </location>
</feature>
<dbReference type="RefSeq" id="WP_078199034.1">
    <property type="nucleotide sequence ID" value="NZ_CP017758.1"/>
</dbReference>
<reference evidence="3" key="1">
    <citation type="submission" date="2017-02" db="EMBL/GenBank/DDBJ databases">
        <title>Complete genome sequence of Cupriavidus necator strain NH9, a 3-chlorobenzoate degrader.</title>
        <authorList>
            <person name="Moriuchi R."/>
            <person name="Dohra H."/>
            <person name="Ogawa N."/>
        </authorList>
    </citation>
    <scope>NUCLEOTIDE SEQUENCE [LARGE SCALE GENOMIC DNA]</scope>
    <source>
        <strain evidence="3">NH9</strain>
    </source>
</reference>
<evidence type="ECO:0000313" key="2">
    <source>
        <dbReference type="EMBL" id="AQV96571.1"/>
    </source>
</evidence>
<evidence type="ECO:0000256" key="1">
    <source>
        <dbReference type="SAM" id="MobiDB-lite"/>
    </source>
</evidence>
<protein>
    <submittedName>
        <fullName evidence="2">Uncharacterized protein</fullName>
    </submittedName>
</protein>
<proteinExistence type="predicted"/>
<gene>
    <name evidence="2" type="ORF">BJN34_22145</name>
</gene>
<dbReference type="OrthoDB" id="7860401at2"/>
<evidence type="ECO:0000313" key="3">
    <source>
        <dbReference type="Proteomes" id="UP000189627"/>
    </source>
</evidence>
<dbReference type="Proteomes" id="UP000189627">
    <property type="component" value="Chromosome 2"/>
</dbReference>
<accession>A0A1U9UWG5</accession>
<organism evidence="2 3">
    <name type="scientific">Cupriavidus necator</name>
    <name type="common">Alcaligenes eutrophus</name>
    <name type="synonym">Ralstonia eutropha</name>
    <dbReference type="NCBI Taxonomy" id="106590"/>
    <lineage>
        <taxon>Bacteria</taxon>
        <taxon>Pseudomonadati</taxon>
        <taxon>Pseudomonadota</taxon>
        <taxon>Betaproteobacteria</taxon>
        <taxon>Burkholderiales</taxon>
        <taxon>Burkholderiaceae</taxon>
        <taxon>Cupriavidus</taxon>
    </lineage>
</organism>
<feature type="compositionally biased region" description="Acidic residues" evidence="1">
    <location>
        <begin position="176"/>
        <end position="189"/>
    </location>
</feature>
<sequence>MSTAKSIQAYIPFVKDQVAHQEQQAARATAKGDEKRAQPYLSRAAMFRQMAADLEALEAAAAPPANLEASLRLTPDDLRDLPEELMQQLSISEADKRDFLIMELIDGLGGIASLDQILVALFRKTGEIEKRNKLNARLYRMSSKGSIFQYPDKKGVYTTSYVAGGQPGEAQAEPETLTDPEDESGADLA</sequence>